<sequence>MGIRVANARAENAMAIDHRHDFVVRGHDRYALSRQKSYYAAVIATAAKRQLTNHARVAKWRSSSIILRSSASAWRK</sequence>
<comment type="caution">
    <text evidence="1">The sequence shown here is derived from an EMBL/GenBank/DDBJ whole genome shotgun (WGS) entry which is preliminary data.</text>
</comment>
<organism evidence="1 2">
    <name type="scientific">Rhizobium miluonense</name>
    <dbReference type="NCBI Taxonomy" id="411945"/>
    <lineage>
        <taxon>Bacteria</taxon>
        <taxon>Pseudomonadati</taxon>
        <taxon>Pseudomonadota</taxon>
        <taxon>Alphaproteobacteria</taxon>
        <taxon>Hyphomicrobiales</taxon>
        <taxon>Rhizobiaceae</taxon>
        <taxon>Rhizobium/Agrobacterium group</taxon>
        <taxon>Rhizobium</taxon>
    </lineage>
</organism>
<evidence type="ECO:0000313" key="2">
    <source>
        <dbReference type="Proteomes" id="UP001250791"/>
    </source>
</evidence>
<keyword evidence="2" id="KW-1185">Reference proteome</keyword>
<protein>
    <submittedName>
        <fullName evidence="1">Uncharacterized protein</fullName>
    </submittedName>
</protein>
<name>A0ABU1SW18_9HYPH</name>
<reference evidence="1 2" key="1">
    <citation type="submission" date="2023-07" db="EMBL/GenBank/DDBJ databases">
        <title>Sorghum-associated microbial communities from plants grown in Nebraska, USA.</title>
        <authorList>
            <person name="Schachtman D."/>
        </authorList>
    </citation>
    <scope>NUCLEOTIDE SEQUENCE [LARGE SCALE GENOMIC DNA]</scope>
    <source>
        <strain evidence="1 2">3199</strain>
    </source>
</reference>
<accession>A0ABU1SW18</accession>
<proteinExistence type="predicted"/>
<dbReference type="EMBL" id="JAVDUP010000006">
    <property type="protein sequence ID" value="MDR6903161.1"/>
    <property type="molecule type" value="Genomic_DNA"/>
</dbReference>
<evidence type="ECO:0000313" key="1">
    <source>
        <dbReference type="EMBL" id="MDR6903161.1"/>
    </source>
</evidence>
<gene>
    <name evidence="1" type="ORF">J2W52_004794</name>
</gene>
<dbReference type="Proteomes" id="UP001250791">
    <property type="component" value="Unassembled WGS sequence"/>
</dbReference>